<dbReference type="HOGENOM" id="CLU_078518_2_1_9"/>
<reference evidence="9 10" key="1">
    <citation type="submission" date="2014-07" db="EMBL/GenBank/DDBJ databases">
        <authorList>
            <person name="Urmite Genomes Urmite Genomes"/>
        </authorList>
    </citation>
    <scope>NUCLEOTIDE SEQUENCE [LARGE SCALE GENOMIC DNA]</scope>
    <source>
        <strain evidence="9 10">13MG44_air</strain>
    </source>
</reference>
<dbReference type="NCBIfam" id="TIGR02135">
    <property type="entry name" value="phoU_full"/>
    <property type="match status" value="1"/>
</dbReference>
<protein>
    <recommendedName>
        <fullName evidence="7">Phosphate-specific transport system accessory protein PhoU</fullName>
    </recommendedName>
</protein>
<keyword evidence="6 7" id="KW-0592">Phosphate transport</keyword>
<dbReference type="PIRSF" id="PIRSF003107">
    <property type="entry name" value="PhoU"/>
    <property type="match status" value="1"/>
</dbReference>
<dbReference type="InterPro" id="IPR038078">
    <property type="entry name" value="PhoU-like_sf"/>
</dbReference>
<feature type="domain" description="PhoU" evidence="8">
    <location>
        <begin position="22"/>
        <end position="105"/>
    </location>
</feature>
<evidence type="ECO:0000259" key="8">
    <source>
        <dbReference type="Pfam" id="PF01895"/>
    </source>
</evidence>
<evidence type="ECO:0000256" key="2">
    <source>
        <dbReference type="ARBA" id="ARBA00008107"/>
    </source>
</evidence>
<comment type="function">
    <text evidence="7">Plays a role in the regulation of phosphate uptake.</text>
</comment>
<dbReference type="Pfam" id="PF01895">
    <property type="entry name" value="PhoU"/>
    <property type="match status" value="2"/>
</dbReference>
<gene>
    <name evidence="9" type="primary">phoU</name>
    <name evidence="9" type="ORF">BN1048_00780</name>
</gene>
<dbReference type="InterPro" id="IPR028366">
    <property type="entry name" value="PhoU"/>
</dbReference>
<dbReference type="STRING" id="1461582.BN1048_00780"/>
<comment type="subunit">
    <text evidence="3 7">Homodimer.</text>
</comment>
<dbReference type="RefSeq" id="WP_035808656.1">
    <property type="nucleotide sequence ID" value="NZ_CCSE01000001.1"/>
</dbReference>
<dbReference type="PANTHER" id="PTHR42930">
    <property type="entry name" value="PHOSPHATE-SPECIFIC TRANSPORT SYSTEM ACCESSORY PROTEIN PHOU"/>
    <property type="match status" value="1"/>
</dbReference>
<dbReference type="GO" id="GO:0045936">
    <property type="term" value="P:negative regulation of phosphate metabolic process"/>
    <property type="evidence" value="ECO:0007669"/>
    <property type="project" value="InterPro"/>
</dbReference>
<keyword evidence="10" id="KW-1185">Reference proteome</keyword>
<organism evidence="9 10">
    <name type="scientific">Jeotgalicoccus saudimassiliensis</name>
    <dbReference type="NCBI Taxonomy" id="1461582"/>
    <lineage>
        <taxon>Bacteria</taxon>
        <taxon>Bacillati</taxon>
        <taxon>Bacillota</taxon>
        <taxon>Bacilli</taxon>
        <taxon>Bacillales</taxon>
        <taxon>Staphylococcaceae</taxon>
        <taxon>Jeotgalicoccus</taxon>
    </lineage>
</organism>
<dbReference type="OrthoDB" id="9814256at2"/>
<evidence type="ECO:0000256" key="3">
    <source>
        <dbReference type="ARBA" id="ARBA00011738"/>
    </source>
</evidence>
<evidence type="ECO:0000256" key="5">
    <source>
        <dbReference type="ARBA" id="ARBA00022490"/>
    </source>
</evidence>
<evidence type="ECO:0000256" key="1">
    <source>
        <dbReference type="ARBA" id="ARBA00004496"/>
    </source>
</evidence>
<comment type="subcellular location">
    <subcellularLocation>
        <location evidence="1 7">Cytoplasm</location>
    </subcellularLocation>
</comment>
<name>A0A078M412_9STAP</name>
<dbReference type="EMBL" id="CCSE01000001">
    <property type="protein sequence ID" value="CEA00032.1"/>
    <property type="molecule type" value="Genomic_DNA"/>
</dbReference>
<feature type="domain" description="PhoU" evidence="8">
    <location>
        <begin position="122"/>
        <end position="201"/>
    </location>
</feature>
<dbReference type="eggNOG" id="COG0704">
    <property type="taxonomic scope" value="Bacteria"/>
</dbReference>
<comment type="similarity">
    <text evidence="2 7">Belongs to the PhoU family.</text>
</comment>
<dbReference type="FunFam" id="1.20.58.220:FF:000004">
    <property type="entry name" value="Phosphate-specific transport system accessory protein PhoU"/>
    <property type="match status" value="1"/>
</dbReference>
<proteinExistence type="inferred from homology"/>
<evidence type="ECO:0000256" key="4">
    <source>
        <dbReference type="ARBA" id="ARBA00022448"/>
    </source>
</evidence>
<dbReference type="GO" id="GO:0006817">
    <property type="term" value="P:phosphate ion transport"/>
    <property type="evidence" value="ECO:0007669"/>
    <property type="project" value="UniProtKB-KW"/>
</dbReference>
<evidence type="ECO:0000313" key="9">
    <source>
        <dbReference type="EMBL" id="CEA00032.1"/>
    </source>
</evidence>
<dbReference type="GO" id="GO:0005737">
    <property type="term" value="C:cytoplasm"/>
    <property type="evidence" value="ECO:0007669"/>
    <property type="project" value="UniProtKB-SubCell"/>
</dbReference>
<dbReference type="Proteomes" id="UP000044136">
    <property type="component" value="Unassembled WGS sequence"/>
</dbReference>
<keyword evidence="4 7" id="KW-0813">Transport</keyword>
<keyword evidence="5 7" id="KW-0963">Cytoplasm</keyword>
<dbReference type="Gene3D" id="1.20.58.220">
    <property type="entry name" value="Phosphate transport system protein phou homolog 2, domain 2"/>
    <property type="match status" value="1"/>
</dbReference>
<dbReference type="PANTHER" id="PTHR42930:SF3">
    <property type="entry name" value="PHOSPHATE-SPECIFIC TRANSPORT SYSTEM ACCESSORY PROTEIN PHOU"/>
    <property type="match status" value="1"/>
</dbReference>
<evidence type="ECO:0000313" key="10">
    <source>
        <dbReference type="Proteomes" id="UP000044136"/>
    </source>
</evidence>
<accession>A0A078M412</accession>
<sequence>MTLYREKFHEQLHALINECINLGEECHKRLARTVEILVAENIDEARQVVRDDSEINKMEADINAHAINLITTQQPVATDLRMIISCIKIADNLERIADNISNVAEVRKRIKITNERTLLRFKTMERLASLMLEDVYTAFKEDDMDLLHEIILRDQDIDAVFVQITTSDIFEESDAFLTGQIQLTAKYLERIGDHIKSIAEHIYYIHTGDPYEKSKSE</sequence>
<dbReference type="AlphaFoldDB" id="A0A078M412"/>
<dbReference type="GO" id="GO:0030643">
    <property type="term" value="P:intracellular phosphate ion homeostasis"/>
    <property type="evidence" value="ECO:0007669"/>
    <property type="project" value="InterPro"/>
</dbReference>
<dbReference type="SUPFAM" id="SSF109755">
    <property type="entry name" value="PhoU-like"/>
    <property type="match status" value="1"/>
</dbReference>
<evidence type="ECO:0000256" key="6">
    <source>
        <dbReference type="ARBA" id="ARBA00022592"/>
    </source>
</evidence>
<dbReference type="InterPro" id="IPR026022">
    <property type="entry name" value="PhoU_dom"/>
</dbReference>
<evidence type="ECO:0000256" key="7">
    <source>
        <dbReference type="PIRNR" id="PIRNR003107"/>
    </source>
</evidence>